<organism evidence="2 3">
    <name type="scientific">Bythopirellula goksoeyrii</name>
    <dbReference type="NCBI Taxonomy" id="1400387"/>
    <lineage>
        <taxon>Bacteria</taxon>
        <taxon>Pseudomonadati</taxon>
        <taxon>Planctomycetota</taxon>
        <taxon>Planctomycetia</taxon>
        <taxon>Pirellulales</taxon>
        <taxon>Lacipirellulaceae</taxon>
        <taxon>Bythopirellula</taxon>
    </lineage>
</organism>
<dbReference type="Proteomes" id="UP000323917">
    <property type="component" value="Chromosome"/>
</dbReference>
<dbReference type="RefSeq" id="WP_148072157.1">
    <property type="nucleotide sequence ID" value="NZ_CP042913.1"/>
</dbReference>
<sequence length="318" mass="34237">MNDKWCPTTRSFQISVLLAVLLMGFASPNVLSASGFDLDDILFWAGTGDNESALVIDWNGASADDSSLVWGYRWGGDTKTIDMLTAIVASDERLYAKIGPISGFGVGVIGIGYDANNDGLFALDDETWFNENGISDLVPSEGAQSVDPDDWYQEGWGTGETPEERVFWNFGIADASPFDGASWERSGMGVSSRTLADGSWDSFAFGQTNQVYFAANPLAAEPYANADFDNDGNVDGRDFVLWQRGFGITGGAIPIDGDADKNGVVNSMDLAFWSQQYGDSSSAILSGIPLIIPEPSTGLFSMAFLLLVPLVLNFSRRN</sequence>
<gene>
    <name evidence="2" type="ORF">Pr1d_06440</name>
</gene>
<evidence type="ECO:0000313" key="2">
    <source>
        <dbReference type="EMBL" id="QEG33383.1"/>
    </source>
</evidence>
<keyword evidence="3" id="KW-1185">Reference proteome</keyword>
<proteinExistence type="predicted"/>
<keyword evidence="1" id="KW-0812">Transmembrane</keyword>
<dbReference type="KEGG" id="bgok:Pr1d_06440"/>
<dbReference type="InterPro" id="IPR018247">
    <property type="entry name" value="EF_Hand_1_Ca_BS"/>
</dbReference>
<dbReference type="AlphaFoldDB" id="A0A5B9QGJ2"/>
<protein>
    <recommendedName>
        <fullName evidence="4">Dockerin domain-containing protein</fullName>
    </recommendedName>
</protein>
<dbReference type="OrthoDB" id="286482at2"/>
<reference evidence="2 3" key="1">
    <citation type="submission" date="2019-08" db="EMBL/GenBank/DDBJ databases">
        <title>Deep-cultivation of Planctomycetes and their phenomic and genomic characterization uncovers novel biology.</title>
        <authorList>
            <person name="Wiegand S."/>
            <person name="Jogler M."/>
            <person name="Boedeker C."/>
            <person name="Pinto D."/>
            <person name="Vollmers J."/>
            <person name="Rivas-Marin E."/>
            <person name="Kohn T."/>
            <person name="Peeters S.H."/>
            <person name="Heuer A."/>
            <person name="Rast P."/>
            <person name="Oberbeckmann S."/>
            <person name="Bunk B."/>
            <person name="Jeske O."/>
            <person name="Meyerdierks A."/>
            <person name="Storesund J.E."/>
            <person name="Kallscheuer N."/>
            <person name="Luecker S."/>
            <person name="Lage O.M."/>
            <person name="Pohl T."/>
            <person name="Merkel B.J."/>
            <person name="Hornburger P."/>
            <person name="Mueller R.-W."/>
            <person name="Bruemmer F."/>
            <person name="Labrenz M."/>
            <person name="Spormann A.M."/>
            <person name="Op den Camp H."/>
            <person name="Overmann J."/>
            <person name="Amann R."/>
            <person name="Jetten M.S.M."/>
            <person name="Mascher T."/>
            <person name="Medema M.H."/>
            <person name="Devos D.P."/>
            <person name="Kaster A.-K."/>
            <person name="Ovreas L."/>
            <person name="Rohde M."/>
            <person name="Galperin M.Y."/>
            <person name="Jogler C."/>
        </authorList>
    </citation>
    <scope>NUCLEOTIDE SEQUENCE [LARGE SCALE GENOMIC DNA]</scope>
    <source>
        <strain evidence="2 3">Pr1d</strain>
    </source>
</reference>
<name>A0A5B9QGJ2_9BACT</name>
<dbReference type="EMBL" id="CP042913">
    <property type="protein sequence ID" value="QEG33383.1"/>
    <property type="molecule type" value="Genomic_DNA"/>
</dbReference>
<evidence type="ECO:0000256" key="1">
    <source>
        <dbReference type="SAM" id="Phobius"/>
    </source>
</evidence>
<keyword evidence="1" id="KW-0472">Membrane</keyword>
<evidence type="ECO:0008006" key="4">
    <source>
        <dbReference type="Google" id="ProtNLM"/>
    </source>
</evidence>
<evidence type="ECO:0000313" key="3">
    <source>
        <dbReference type="Proteomes" id="UP000323917"/>
    </source>
</evidence>
<accession>A0A5B9QGJ2</accession>
<dbReference type="PROSITE" id="PS00018">
    <property type="entry name" value="EF_HAND_1"/>
    <property type="match status" value="1"/>
</dbReference>
<feature type="transmembrane region" description="Helical" evidence="1">
    <location>
        <begin position="298"/>
        <end position="315"/>
    </location>
</feature>
<keyword evidence="1" id="KW-1133">Transmembrane helix</keyword>